<dbReference type="Proteomes" id="UP000799754">
    <property type="component" value="Unassembled WGS sequence"/>
</dbReference>
<comment type="caution">
    <text evidence="1">The sequence shown here is derived from an EMBL/GenBank/DDBJ whole genome shotgun (WGS) entry which is preliminary data.</text>
</comment>
<sequence length="278" mass="30571">MRFASSFSAAILALGFSTSAASLEIRQATLLPFEVTNIVTSSPPGRPGSTPWSYIRANFTDPNSYSFTQGTHNGTVPAGLQGINCEARWYRGESPVGRTWPCNSVEQGHFALQVFPGTGASAYVNDFELKFIHGVEPEAPISNIFERFEANGSFNSADNLNGRCSSGGNCNYSLKPAREYHLQQIKSVIGTNDCAIHSEASLAPSHRNGSSNRLKHPTPCLRKSTWLESGVARFTSPLLLQTTMYYIDHSHTEGAQYQLRTSSRYQWPSKQNEMIYSG</sequence>
<dbReference type="EMBL" id="MU006743">
    <property type="protein sequence ID" value="KAF2622640.1"/>
    <property type="molecule type" value="Genomic_DNA"/>
</dbReference>
<name>A0ACB6RL07_9PLEO</name>
<gene>
    <name evidence="1" type="ORF">BU25DRAFT_425580</name>
</gene>
<keyword evidence="2" id="KW-1185">Reference proteome</keyword>
<proteinExistence type="predicted"/>
<accession>A0ACB6RL07</accession>
<evidence type="ECO:0000313" key="1">
    <source>
        <dbReference type="EMBL" id="KAF2622640.1"/>
    </source>
</evidence>
<organism evidence="1 2">
    <name type="scientific">Macroventuria anomochaeta</name>
    <dbReference type="NCBI Taxonomy" id="301207"/>
    <lineage>
        <taxon>Eukaryota</taxon>
        <taxon>Fungi</taxon>
        <taxon>Dikarya</taxon>
        <taxon>Ascomycota</taxon>
        <taxon>Pezizomycotina</taxon>
        <taxon>Dothideomycetes</taxon>
        <taxon>Pleosporomycetidae</taxon>
        <taxon>Pleosporales</taxon>
        <taxon>Pleosporineae</taxon>
        <taxon>Didymellaceae</taxon>
        <taxon>Macroventuria</taxon>
    </lineage>
</organism>
<protein>
    <submittedName>
        <fullName evidence="1">Uncharacterized protein</fullName>
    </submittedName>
</protein>
<evidence type="ECO:0000313" key="2">
    <source>
        <dbReference type="Proteomes" id="UP000799754"/>
    </source>
</evidence>
<reference evidence="1" key="1">
    <citation type="journal article" date="2020" name="Stud. Mycol.">
        <title>101 Dothideomycetes genomes: a test case for predicting lifestyles and emergence of pathogens.</title>
        <authorList>
            <person name="Haridas S."/>
            <person name="Albert R."/>
            <person name="Binder M."/>
            <person name="Bloem J."/>
            <person name="Labutti K."/>
            <person name="Salamov A."/>
            <person name="Andreopoulos B."/>
            <person name="Baker S."/>
            <person name="Barry K."/>
            <person name="Bills G."/>
            <person name="Bluhm B."/>
            <person name="Cannon C."/>
            <person name="Castanera R."/>
            <person name="Culley D."/>
            <person name="Daum C."/>
            <person name="Ezra D."/>
            <person name="Gonzalez J."/>
            <person name="Henrissat B."/>
            <person name="Kuo A."/>
            <person name="Liang C."/>
            <person name="Lipzen A."/>
            <person name="Lutzoni F."/>
            <person name="Magnuson J."/>
            <person name="Mondo S."/>
            <person name="Nolan M."/>
            <person name="Ohm R."/>
            <person name="Pangilinan J."/>
            <person name="Park H.-J."/>
            <person name="Ramirez L."/>
            <person name="Alfaro M."/>
            <person name="Sun H."/>
            <person name="Tritt A."/>
            <person name="Yoshinaga Y."/>
            <person name="Zwiers L.-H."/>
            <person name="Turgeon B."/>
            <person name="Goodwin S."/>
            <person name="Spatafora J."/>
            <person name="Crous P."/>
            <person name="Grigoriev I."/>
        </authorList>
    </citation>
    <scope>NUCLEOTIDE SEQUENCE</scope>
    <source>
        <strain evidence="1">CBS 525.71</strain>
    </source>
</reference>